<sequence length="267" mass="30412">MAGSSHQDILNIEVDKDPEQGATLGEELIQVMNDSGMKPYFEEESVPNTEIEYNASSSKPAYDENRAKLRKGNFIKGILDIDEGMTSYQMTKIAVEYGNKAKKIAKEAYPKDSNTEDAYRHFSWNHISTRSMGSKTTTKATKNHEWGLLLLEPASNYYRNEYNGYRKKGYSDQNAATKAYGKTITWLPTAKDGYKKLCKSNYKFFKLFMKNGNIMDFNNNYYGVNFASKYSSYATAFSKAKAAKVLLLVENAAADRNFKSVWINNRY</sequence>
<organism evidence="2 3">
    <name type="scientific">Priestia koreensis</name>
    <dbReference type="NCBI Taxonomy" id="284581"/>
    <lineage>
        <taxon>Bacteria</taxon>
        <taxon>Bacillati</taxon>
        <taxon>Bacillota</taxon>
        <taxon>Bacilli</taxon>
        <taxon>Bacillales</taxon>
        <taxon>Bacillaceae</taxon>
        <taxon>Priestia</taxon>
    </lineage>
</organism>
<evidence type="ECO:0000256" key="1">
    <source>
        <dbReference type="SAM" id="MobiDB-lite"/>
    </source>
</evidence>
<name>A0A0M0KPV0_9BACI</name>
<gene>
    <name evidence="2" type="ORF">AMD01_20920</name>
</gene>
<keyword evidence="3" id="KW-1185">Reference proteome</keyword>
<reference evidence="3" key="1">
    <citation type="submission" date="2015-08" db="EMBL/GenBank/DDBJ databases">
        <title>Fjat-14210 dsm16467.</title>
        <authorList>
            <person name="Liu B."/>
            <person name="Wang J."/>
            <person name="Zhu Y."/>
            <person name="Liu G."/>
            <person name="Chen Q."/>
            <person name="Chen Z."/>
            <person name="Lan J."/>
            <person name="Che J."/>
            <person name="Ge C."/>
            <person name="Shi H."/>
            <person name="Pan Z."/>
            <person name="Liu X."/>
        </authorList>
    </citation>
    <scope>NUCLEOTIDE SEQUENCE [LARGE SCALE GENOMIC DNA]</scope>
    <source>
        <strain evidence="3">DSM 16467</strain>
    </source>
</reference>
<dbReference type="EMBL" id="LILC01000033">
    <property type="protein sequence ID" value="KOO40413.1"/>
    <property type="molecule type" value="Genomic_DNA"/>
</dbReference>
<comment type="caution">
    <text evidence="2">The sequence shown here is derived from an EMBL/GenBank/DDBJ whole genome shotgun (WGS) entry which is preliminary data.</text>
</comment>
<dbReference type="Proteomes" id="UP000037558">
    <property type="component" value="Unassembled WGS sequence"/>
</dbReference>
<evidence type="ECO:0000313" key="2">
    <source>
        <dbReference type="EMBL" id="KOO40413.1"/>
    </source>
</evidence>
<dbReference type="PATRIC" id="fig|284581.3.peg.2694"/>
<proteinExistence type="predicted"/>
<protein>
    <submittedName>
        <fullName evidence="2">Uncharacterized protein</fullName>
    </submittedName>
</protein>
<feature type="region of interest" description="Disordered" evidence="1">
    <location>
        <begin position="1"/>
        <end position="21"/>
    </location>
</feature>
<dbReference type="RefSeq" id="WP_053403406.1">
    <property type="nucleotide sequence ID" value="NZ_LILC01000033.1"/>
</dbReference>
<dbReference type="STRING" id="284581.AMD01_20920"/>
<accession>A0A0M0KPV0</accession>
<evidence type="ECO:0000313" key="3">
    <source>
        <dbReference type="Proteomes" id="UP000037558"/>
    </source>
</evidence>
<dbReference type="AlphaFoldDB" id="A0A0M0KPV0"/>
<dbReference type="OrthoDB" id="1432909at2"/>